<feature type="domain" description="PCAF N-terminal" evidence="1">
    <location>
        <begin position="60"/>
        <end position="291"/>
    </location>
</feature>
<protein>
    <recommendedName>
        <fullName evidence="1">PCAF N-terminal domain-containing protein</fullName>
    </recommendedName>
</protein>
<dbReference type="GO" id="GO:0006355">
    <property type="term" value="P:regulation of DNA-templated transcription"/>
    <property type="evidence" value="ECO:0007669"/>
    <property type="project" value="InterPro"/>
</dbReference>
<dbReference type="EMBL" id="VYZN01000057">
    <property type="protein sequence ID" value="KAE9525910.1"/>
    <property type="molecule type" value="Genomic_DNA"/>
</dbReference>
<sequence>MGATMSRRHRPETFWRQSVNPDDNLIHPKNWKANDPLYKYLEFKREKLEDRDLGTIMRMVVMYCPCQVSRCKCKAGNFVGNEHNTEGWTHSNCIRSGCNHLLSDHTLHLTSASRTKFMALVKLVFDINNIKASLEIEHKKPKSQRNIVIEEVYNSVYKVLCKSVRGDPFKAPNFDKIYGSPPYEKIHIEQILINFCIRFFGSNKAVLTFEEALMVTKIVLHLFNSWMWTLPDNKSHDQNLYSNTYSFYYSRYMVHCAIPRLSHSISPRYQATAIFGSDVLKYTLKSFSNELQVWCYKSNIMWNEQTNLYCMTKMPIYMNLLKKEVYNRNSPIFTLDYDMSDIMRLYYRLINKYQ</sequence>
<dbReference type="InterPro" id="IPR009464">
    <property type="entry name" value="PCAF_N"/>
</dbReference>
<reference evidence="2 3" key="1">
    <citation type="submission" date="2019-08" db="EMBL/GenBank/DDBJ databases">
        <title>The genome of the soybean aphid Biotype 1, its phylome, world population structure and adaptation to the North American continent.</title>
        <authorList>
            <person name="Giordano R."/>
            <person name="Donthu R.K."/>
            <person name="Hernandez A.G."/>
            <person name="Wright C.L."/>
            <person name="Zimin A.V."/>
        </authorList>
    </citation>
    <scope>NUCLEOTIDE SEQUENCE [LARGE SCALE GENOMIC DNA]</scope>
    <source>
        <tissue evidence="2">Whole aphids</tissue>
    </source>
</reference>
<dbReference type="AlphaFoldDB" id="A0A6G0T4Q5"/>
<keyword evidence="3" id="KW-1185">Reference proteome</keyword>
<proteinExistence type="predicted"/>
<evidence type="ECO:0000259" key="1">
    <source>
        <dbReference type="Pfam" id="PF06466"/>
    </source>
</evidence>
<dbReference type="OrthoDB" id="1937912at2759"/>
<accession>A0A6G0T4Q5</accession>
<gene>
    <name evidence="2" type="ORF">AGLY_013959</name>
</gene>
<dbReference type="GO" id="GO:0005634">
    <property type="term" value="C:nucleus"/>
    <property type="evidence" value="ECO:0007669"/>
    <property type="project" value="InterPro"/>
</dbReference>
<organism evidence="2 3">
    <name type="scientific">Aphis glycines</name>
    <name type="common">Soybean aphid</name>
    <dbReference type="NCBI Taxonomy" id="307491"/>
    <lineage>
        <taxon>Eukaryota</taxon>
        <taxon>Metazoa</taxon>
        <taxon>Ecdysozoa</taxon>
        <taxon>Arthropoda</taxon>
        <taxon>Hexapoda</taxon>
        <taxon>Insecta</taxon>
        <taxon>Pterygota</taxon>
        <taxon>Neoptera</taxon>
        <taxon>Paraneoptera</taxon>
        <taxon>Hemiptera</taxon>
        <taxon>Sternorrhyncha</taxon>
        <taxon>Aphidomorpha</taxon>
        <taxon>Aphidoidea</taxon>
        <taxon>Aphididae</taxon>
        <taxon>Aphidini</taxon>
        <taxon>Aphis</taxon>
        <taxon>Aphis</taxon>
    </lineage>
</organism>
<dbReference type="GO" id="GO:0004402">
    <property type="term" value="F:histone acetyltransferase activity"/>
    <property type="evidence" value="ECO:0007669"/>
    <property type="project" value="InterPro"/>
</dbReference>
<dbReference type="Pfam" id="PF06466">
    <property type="entry name" value="PCAF_N"/>
    <property type="match status" value="1"/>
</dbReference>
<evidence type="ECO:0000313" key="2">
    <source>
        <dbReference type="EMBL" id="KAE9525910.1"/>
    </source>
</evidence>
<dbReference type="Proteomes" id="UP000475862">
    <property type="component" value="Unassembled WGS sequence"/>
</dbReference>
<evidence type="ECO:0000313" key="3">
    <source>
        <dbReference type="Proteomes" id="UP000475862"/>
    </source>
</evidence>
<comment type="caution">
    <text evidence="2">The sequence shown here is derived from an EMBL/GenBank/DDBJ whole genome shotgun (WGS) entry which is preliminary data.</text>
</comment>
<name>A0A6G0T4Q5_APHGL</name>